<feature type="transmembrane region" description="Helical" evidence="2">
    <location>
        <begin position="257"/>
        <end position="275"/>
    </location>
</feature>
<comment type="caution">
    <text evidence="3">The sequence shown here is derived from an EMBL/GenBank/DDBJ whole genome shotgun (WGS) entry which is preliminary data.</text>
</comment>
<dbReference type="VEuPathDB" id="FungiDB:RhiirA1_463950"/>
<gene>
    <name evidence="3" type="ORF">RhiirC2_786047</name>
</gene>
<dbReference type="VEuPathDB" id="FungiDB:RhiirFUN_011685"/>
<dbReference type="AlphaFoldDB" id="A0A2N1MV56"/>
<evidence type="ECO:0008006" key="5">
    <source>
        <dbReference type="Google" id="ProtNLM"/>
    </source>
</evidence>
<reference evidence="3 4" key="1">
    <citation type="submission" date="2016-04" db="EMBL/GenBank/DDBJ databases">
        <title>Genome analyses suggest a sexual origin of heterokaryosis in a supposedly ancient asexual fungus.</title>
        <authorList>
            <person name="Ropars J."/>
            <person name="Sedzielewska K."/>
            <person name="Noel J."/>
            <person name="Charron P."/>
            <person name="Farinelli L."/>
            <person name="Marton T."/>
            <person name="Kruger M."/>
            <person name="Pelin A."/>
            <person name="Brachmann A."/>
            <person name="Corradi N."/>
        </authorList>
    </citation>
    <scope>NUCLEOTIDE SEQUENCE [LARGE SCALE GENOMIC DNA]</scope>
    <source>
        <strain evidence="3 4">C2</strain>
    </source>
</reference>
<protein>
    <recommendedName>
        <fullName evidence="5">Ion transport domain-containing protein</fullName>
    </recommendedName>
</protein>
<dbReference type="VEuPathDB" id="FungiDB:FUN_009579"/>
<evidence type="ECO:0000313" key="4">
    <source>
        <dbReference type="Proteomes" id="UP000233469"/>
    </source>
</evidence>
<evidence type="ECO:0000256" key="2">
    <source>
        <dbReference type="SAM" id="Phobius"/>
    </source>
</evidence>
<dbReference type="Proteomes" id="UP000233469">
    <property type="component" value="Unassembled WGS sequence"/>
</dbReference>
<dbReference type="VEuPathDB" id="FungiDB:RhiirA1_463951"/>
<evidence type="ECO:0000313" key="3">
    <source>
        <dbReference type="EMBL" id="PKK65521.1"/>
    </source>
</evidence>
<feature type="coiled-coil region" evidence="1">
    <location>
        <begin position="86"/>
        <end position="120"/>
    </location>
</feature>
<keyword evidence="2" id="KW-0812">Transmembrane</keyword>
<keyword evidence="1" id="KW-0175">Coiled coil</keyword>
<keyword evidence="2" id="KW-1133">Transmembrane helix</keyword>
<feature type="transmembrane region" description="Helical" evidence="2">
    <location>
        <begin position="359"/>
        <end position="378"/>
    </location>
</feature>
<dbReference type="EMBL" id="LLXL01001249">
    <property type="protein sequence ID" value="PKK65521.1"/>
    <property type="molecule type" value="Genomic_DNA"/>
</dbReference>
<accession>A0A2N1MV56</accession>
<evidence type="ECO:0000256" key="1">
    <source>
        <dbReference type="SAM" id="Coils"/>
    </source>
</evidence>
<organism evidence="3 4">
    <name type="scientific">Rhizophagus irregularis</name>
    <dbReference type="NCBI Taxonomy" id="588596"/>
    <lineage>
        <taxon>Eukaryota</taxon>
        <taxon>Fungi</taxon>
        <taxon>Fungi incertae sedis</taxon>
        <taxon>Mucoromycota</taxon>
        <taxon>Glomeromycotina</taxon>
        <taxon>Glomeromycetes</taxon>
        <taxon>Glomerales</taxon>
        <taxon>Glomeraceae</taxon>
        <taxon>Rhizophagus</taxon>
    </lineage>
</organism>
<keyword evidence="2" id="KW-0472">Membrane</keyword>
<reference evidence="3 4" key="2">
    <citation type="submission" date="2017-10" db="EMBL/GenBank/DDBJ databases">
        <title>Extensive intraspecific genome diversity in a model arbuscular mycorrhizal fungus.</title>
        <authorList>
            <person name="Chen E.C.H."/>
            <person name="Morin E."/>
            <person name="Baudet D."/>
            <person name="Noel J."/>
            <person name="Ndikumana S."/>
            <person name="Charron P."/>
            <person name="St-Onge C."/>
            <person name="Giorgi J."/>
            <person name="Grigoriev I.V."/>
            <person name="Roux C."/>
            <person name="Martin F.M."/>
            <person name="Corradi N."/>
        </authorList>
    </citation>
    <scope>NUCLEOTIDE SEQUENCE [LARGE SCALE GENOMIC DNA]</scope>
    <source>
        <strain evidence="3 4">C2</strain>
    </source>
</reference>
<feature type="transmembrane region" description="Helical" evidence="2">
    <location>
        <begin position="472"/>
        <end position="489"/>
    </location>
</feature>
<proteinExistence type="predicted"/>
<sequence length="646" mass="76829">MSTFLKTAINPPYHEQFSYCLYHDKKGKETETLQLIVGRSTVQIWRQINDDSKNKDEHPNKGEAFLEYIWSNHIPKDDKENTNEKGDAKKKEHEITKEEIDEIERKLKEIDNSNISEMEKEKRKQNISEKLKRREKVIQGKDIEKFQTVRHACKALVHIRKRYKSKSDAGNYKYESLILSDCDRLIKFILFGYEETAKNKIDYRHVPSNKLWPGKMFLKDDDLDFDKRGWYYMRIMMIFMTIQQLKQLSTFVGGKQNFSFLIIIFYYLAIYQLIIEVKQFRYHGFKKYFGDILNIFDITSIIFPVSIMTIMLYDFHLSDGFGRIIEENDSKLILFLRLNSDIGIYIYCVEIIFRAIIPFFWFMLFVILAFAHSMFILLRDPKNTEKMKIRESTYSGVAKDPSTNGTLYYINLKPDFDPKSSDDNPFSTYYTAIEATYFWMSGNWVQRDKFDNWAVGAFTLIAITYSNLPDILLYYLTFLFSGVYVTAGTKGKRKLLRYQADYIATFEALYVHFSDSELEYEPKHIYYSSPAKNFEEWYNTRKGEQSSIYKDFEETSNIMMSNIFRERIYDNHSLLTYNNNIKKIIENYINSGNDINHDLKDLIERVKDKNSIEEIIKIGNTKNDVKFNIEKLHYMLEKLKLKKKFL</sequence>
<feature type="transmembrane region" description="Helical" evidence="2">
    <location>
        <begin position="295"/>
        <end position="313"/>
    </location>
</feature>
<name>A0A2N1MV56_9GLOM</name>